<keyword evidence="7" id="KW-1185">Reference proteome</keyword>
<dbReference type="InterPro" id="IPR041484">
    <property type="entry name" value="TetR_C_25"/>
</dbReference>
<keyword evidence="3" id="KW-0804">Transcription</keyword>
<dbReference type="Pfam" id="PF17933">
    <property type="entry name" value="TetR_C_25"/>
    <property type="match status" value="1"/>
</dbReference>
<dbReference type="Proteomes" id="UP001596266">
    <property type="component" value="Unassembled WGS sequence"/>
</dbReference>
<dbReference type="InterPro" id="IPR009057">
    <property type="entry name" value="Homeodomain-like_sf"/>
</dbReference>
<proteinExistence type="predicted"/>
<keyword evidence="1" id="KW-0805">Transcription regulation</keyword>
<organism evidence="6 7">
    <name type="scientific">Luteococcus sanguinis</name>
    <dbReference type="NCBI Taxonomy" id="174038"/>
    <lineage>
        <taxon>Bacteria</taxon>
        <taxon>Bacillati</taxon>
        <taxon>Actinomycetota</taxon>
        <taxon>Actinomycetes</taxon>
        <taxon>Propionibacteriales</taxon>
        <taxon>Propionibacteriaceae</taxon>
        <taxon>Luteococcus</taxon>
    </lineage>
</organism>
<dbReference type="InterPro" id="IPR001647">
    <property type="entry name" value="HTH_TetR"/>
</dbReference>
<dbReference type="Pfam" id="PF00440">
    <property type="entry name" value="TetR_N"/>
    <property type="match status" value="1"/>
</dbReference>
<dbReference type="Gene3D" id="1.10.357.10">
    <property type="entry name" value="Tetracycline Repressor, domain 2"/>
    <property type="match status" value="1"/>
</dbReference>
<evidence type="ECO:0000256" key="1">
    <source>
        <dbReference type="ARBA" id="ARBA00023015"/>
    </source>
</evidence>
<dbReference type="PANTHER" id="PTHR30055:SF234">
    <property type="entry name" value="HTH-TYPE TRANSCRIPTIONAL REGULATOR BETI"/>
    <property type="match status" value="1"/>
</dbReference>
<feature type="DNA-binding region" description="H-T-H motif" evidence="4">
    <location>
        <begin position="31"/>
        <end position="50"/>
    </location>
</feature>
<dbReference type="RefSeq" id="WP_343885455.1">
    <property type="nucleotide sequence ID" value="NZ_BAAAKI010000006.1"/>
</dbReference>
<dbReference type="EMBL" id="JBHSUA010000003">
    <property type="protein sequence ID" value="MFC6395522.1"/>
    <property type="molecule type" value="Genomic_DNA"/>
</dbReference>
<evidence type="ECO:0000313" key="6">
    <source>
        <dbReference type="EMBL" id="MFC6395522.1"/>
    </source>
</evidence>
<sequence>MSSNPADLTTEARIRAAAVELFGEQGFPHTTIRQIAERAGVSAPLVMHHFGSKDKLREACDNWAMEALSQKTAFLSLGSMPTMDTYIEQHPEYRTLMAYLVSGLRAGGPTADRIFDRLMETSTEMVDQAVETGVMRLPDDREAAVAYLVASSCGVMLLGSQFSRHLGGTALTDPRVVHRYSAATTDLLTHGAFTAEYRDALLASLGQADEQTTTSTITQEERK</sequence>
<dbReference type="PROSITE" id="PS50977">
    <property type="entry name" value="HTH_TETR_2"/>
    <property type="match status" value="1"/>
</dbReference>
<feature type="domain" description="HTH tetR-type" evidence="5">
    <location>
        <begin position="8"/>
        <end position="68"/>
    </location>
</feature>
<reference evidence="7" key="1">
    <citation type="journal article" date="2019" name="Int. J. Syst. Evol. Microbiol.">
        <title>The Global Catalogue of Microorganisms (GCM) 10K type strain sequencing project: providing services to taxonomists for standard genome sequencing and annotation.</title>
        <authorList>
            <consortium name="The Broad Institute Genomics Platform"/>
            <consortium name="The Broad Institute Genome Sequencing Center for Infectious Disease"/>
            <person name="Wu L."/>
            <person name="Ma J."/>
        </authorList>
    </citation>
    <scope>NUCLEOTIDE SEQUENCE [LARGE SCALE GENOMIC DNA]</scope>
    <source>
        <strain evidence="7">CGMCC 1.15277</strain>
    </source>
</reference>
<gene>
    <name evidence="6" type="ORF">ACFP57_00725</name>
</gene>
<dbReference type="InterPro" id="IPR050109">
    <property type="entry name" value="HTH-type_TetR-like_transc_reg"/>
</dbReference>
<evidence type="ECO:0000259" key="5">
    <source>
        <dbReference type="PROSITE" id="PS50977"/>
    </source>
</evidence>
<evidence type="ECO:0000313" key="7">
    <source>
        <dbReference type="Proteomes" id="UP001596266"/>
    </source>
</evidence>
<comment type="caution">
    <text evidence="6">The sequence shown here is derived from an EMBL/GenBank/DDBJ whole genome shotgun (WGS) entry which is preliminary data.</text>
</comment>
<name>A0ABW1WZZ1_9ACTN</name>
<accession>A0ABW1WZZ1</accession>
<keyword evidence="2 4" id="KW-0238">DNA-binding</keyword>
<evidence type="ECO:0000256" key="4">
    <source>
        <dbReference type="PROSITE-ProRule" id="PRU00335"/>
    </source>
</evidence>
<dbReference type="SUPFAM" id="SSF46689">
    <property type="entry name" value="Homeodomain-like"/>
    <property type="match status" value="1"/>
</dbReference>
<evidence type="ECO:0000256" key="2">
    <source>
        <dbReference type="ARBA" id="ARBA00023125"/>
    </source>
</evidence>
<protein>
    <submittedName>
        <fullName evidence="6">TetR/AcrR family transcriptional regulator</fullName>
    </submittedName>
</protein>
<evidence type="ECO:0000256" key="3">
    <source>
        <dbReference type="ARBA" id="ARBA00023163"/>
    </source>
</evidence>
<dbReference type="PRINTS" id="PR00455">
    <property type="entry name" value="HTHTETR"/>
</dbReference>
<dbReference type="PANTHER" id="PTHR30055">
    <property type="entry name" value="HTH-TYPE TRANSCRIPTIONAL REGULATOR RUTR"/>
    <property type="match status" value="1"/>
</dbReference>